<protein>
    <submittedName>
        <fullName evidence="1">Uncharacterized protein</fullName>
    </submittedName>
</protein>
<comment type="caution">
    <text evidence="1">The sequence shown here is derived from an EMBL/GenBank/DDBJ whole genome shotgun (WGS) entry which is preliminary data.</text>
</comment>
<gene>
    <name evidence="1" type="ORF">LOY88_005545</name>
</gene>
<evidence type="ECO:0000313" key="1">
    <source>
        <dbReference type="EMBL" id="KAI2383043.1"/>
    </source>
</evidence>
<name>A0ACB8UQI7_9EURO</name>
<accession>A0ACB8UQI7</accession>
<reference evidence="1" key="1">
    <citation type="journal article" date="2022" name="bioRxiv">
        <title>Population genetic analysis of Ophidiomyces ophidiicola, the causative agent of snake fungal disease, indicates recent introductions to the USA.</title>
        <authorList>
            <person name="Ladner J.T."/>
            <person name="Palmer J.M."/>
            <person name="Ettinger C.L."/>
            <person name="Stajich J.E."/>
            <person name="Farrell T.M."/>
            <person name="Glorioso B.M."/>
            <person name="Lawson B."/>
            <person name="Price S.J."/>
            <person name="Stengle A.G."/>
            <person name="Grear D.A."/>
            <person name="Lorch J.M."/>
        </authorList>
    </citation>
    <scope>NUCLEOTIDE SEQUENCE</scope>
    <source>
        <strain evidence="1">NWHC 24266-5</strain>
    </source>
</reference>
<organism evidence="1">
    <name type="scientific">Ophidiomyces ophidiicola</name>
    <dbReference type="NCBI Taxonomy" id="1387563"/>
    <lineage>
        <taxon>Eukaryota</taxon>
        <taxon>Fungi</taxon>
        <taxon>Dikarya</taxon>
        <taxon>Ascomycota</taxon>
        <taxon>Pezizomycotina</taxon>
        <taxon>Eurotiomycetes</taxon>
        <taxon>Eurotiomycetidae</taxon>
        <taxon>Onygenales</taxon>
        <taxon>Onygenaceae</taxon>
        <taxon>Ophidiomyces</taxon>
    </lineage>
</organism>
<sequence length="759" mass="87133">MVPAFPTITDVGYSANPHPKKPAQIGTAEPLSEWPELPGLEEVGIGGELPADWFEHPCPPELQDFPDTTPGELLRILRMSIKEAFSKNYEDEKELVASEPPKKPPSPPEATHQISKTAIRIDGEMQSARSSSNFSDRSCAPSRSGSTKSTVEKVSILGSKDILGLKSSMVTRYTLQECASCFEGIIEKNLLRLECQHRYCYKCFVNLVTTSMHNESQFPPQCCLLDIPIKLILHNFDSANRDLFKQRMIEYSIPQQNRWYCPSASCGKWIDQKKLKSLAPTPKCPHCRTRFCGYCRGNLHNTASECPKDAGLEATLEEAEMHGWRRCYQCHAMVELLAGCQHVTCKCGAEFCYTCAAPWRTCQCTENDQRLREEQLQARRRMRNENIEREERELAEAFAEIDRLGVEESSRQEEQKHFMYERRRRNEDQFREREAQRILLVTENTRSLRQALTRINTSQQTILNMRHESGAKSILLKIQTEHKRLEERWQQLERALQSNIKIRIDALSRAQEVEIQELVSKHEDEEDETFISMSRHLKNKPNREERQKSIMDKLKAAQDRELRVMHGIHKEALDNLELQTSLEFKALETGLAKESQEACPSIERRSEFAREVLIERHWFHLVTKKRTELLELQWKRLLQRRTSSTTASCSSSFSSSAGLRPKQLHFTKFTGPPSPPPSYPPPPTPISRPFLSPAPVRPFTPSTTDFPRPPTCPPPKPPVGTSVTTSHMQKKEPRSLKQLILTNSRNRRLNRSAFMAMNS</sequence>
<dbReference type="EMBL" id="JALBCA010000101">
    <property type="protein sequence ID" value="KAI2383043.1"/>
    <property type="molecule type" value="Genomic_DNA"/>
</dbReference>
<proteinExistence type="predicted"/>